<evidence type="ECO:0000313" key="3">
    <source>
        <dbReference type="Proteomes" id="UP000194154"/>
    </source>
</evidence>
<keyword evidence="3" id="KW-1185">Reference proteome</keyword>
<reference evidence="2 3" key="1">
    <citation type="journal article" date="2017" name="Int. J. Syst. Evol. Microbiol.">
        <title>Macrococcus canis sp. nov., a skin bacterium associated with infections in dogs.</title>
        <authorList>
            <person name="Gobeli Brawand S."/>
            <person name="Cotting K."/>
            <person name="Gomez-Sanz E."/>
            <person name="Collaud A."/>
            <person name="Thomann A."/>
            <person name="Brodard I."/>
            <person name="Rodriguez-Campos S."/>
            <person name="Strauss C."/>
            <person name="Perreten V."/>
        </authorList>
    </citation>
    <scope>NUCLEOTIDE SEQUENCE [LARGE SCALE GENOMIC DNA]</scope>
    <source>
        <strain evidence="2 3">KM45013</strain>
    </source>
</reference>
<gene>
    <name evidence="2" type="ORF">MCCS_01290</name>
</gene>
<dbReference type="GeneID" id="35294286"/>
<feature type="signal peptide" evidence="1">
    <location>
        <begin position="1"/>
        <end position="22"/>
    </location>
</feature>
<proteinExistence type="predicted"/>
<accession>A0A1W7A874</accession>
<name>A0A1W7A874_9STAP</name>
<dbReference type="KEGG" id="mcak:MCCS_01290"/>
<dbReference type="STRING" id="1855823.MCCS_01290"/>
<dbReference type="RefSeq" id="WP_086041520.1">
    <property type="nucleotide sequence ID" value="NZ_CBCRZA010000011.1"/>
</dbReference>
<evidence type="ECO:0000313" key="2">
    <source>
        <dbReference type="EMBL" id="ARQ05801.1"/>
    </source>
</evidence>
<dbReference type="AlphaFoldDB" id="A0A1W7A874"/>
<keyword evidence="1" id="KW-0732">Signal</keyword>
<dbReference type="Proteomes" id="UP000194154">
    <property type="component" value="Chromosome"/>
</dbReference>
<sequence>MNEISKFIVASSILLGSAGVYANTSDAAELSQSEYQRLASFYEYQEQTDQSSTLTQSEYQRLASMQ</sequence>
<feature type="chain" id="PRO_5039522518" evidence="1">
    <location>
        <begin position="23"/>
        <end position="66"/>
    </location>
</feature>
<organism evidence="2 3">
    <name type="scientific">Macrococcoides canis</name>
    <dbReference type="NCBI Taxonomy" id="1855823"/>
    <lineage>
        <taxon>Bacteria</taxon>
        <taxon>Bacillati</taxon>
        <taxon>Bacillota</taxon>
        <taxon>Bacilli</taxon>
        <taxon>Bacillales</taxon>
        <taxon>Staphylococcaceae</taxon>
        <taxon>Macrococcoides</taxon>
    </lineage>
</organism>
<evidence type="ECO:0000256" key="1">
    <source>
        <dbReference type="SAM" id="SignalP"/>
    </source>
</evidence>
<dbReference type="EMBL" id="CP021059">
    <property type="protein sequence ID" value="ARQ05801.1"/>
    <property type="molecule type" value="Genomic_DNA"/>
</dbReference>
<protein>
    <submittedName>
        <fullName evidence="2">Uncharacterized protein</fullName>
    </submittedName>
</protein>